<keyword evidence="2" id="KW-1185">Reference proteome</keyword>
<protein>
    <submittedName>
        <fullName evidence="1">Uncharacterized protein</fullName>
    </submittedName>
</protein>
<accession>A0A1H2PQW0</accession>
<dbReference type="AlphaFoldDB" id="A0A1H2PQW0"/>
<proteinExistence type="predicted"/>
<dbReference type="EMBL" id="FNLO01000007">
    <property type="protein sequence ID" value="SDV49250.1"/>
    <property type="molecule type" value="Genomic_DNA"/>
</dbReference>
<sequence>MALAGWEIAHIDLDLTGERPKAEIKLERCDGRWLLARVDRLGRACVETFQREHMLGMNSSTKGRRPLSAQVNDVFLGRKTCLGARHLLRVMTAYVADNATTPVRLADIRHAWAAVMDAPLRLTARDGKEAA</sequence>
<dbReference type="STRING" id="1770053.SAMN05216551_107185"/>
<gene>
    <name evidence="1" type="ORF">SAMN05216551_107185</name>
</gene>
<organism evidence="1 2">
    <name type="scientific">Chitinasiproducens palmae</name>
    <dbReference type="NCBI Taxonomy" id="1770053"/>
    <lineage>
        <taxon>Bacteria</taxon>
        <taxon>Pseudomonadati</taxon>
        <taxon>Pseudomonadota</taxon>
        <taxon>Betaproteobacteria</taxon>
        <taxon>Burkholderiales</taxon>
        <taxon>Burkholderiaceae</taxon>
        <taxon>Chitinasiproducens</taxon>
    </lineage>
</organism>
<reference evidence="2" key="1">
    <citation type="submission" date="2016-09" db="EMBL/GenBank/DDBJ databases">
        <authorList>
            <person name="Varghese N."/>
            <person name="Submissions S."/>
        </authorList>
    </citation>
    <scope>NUCLEOTIDE SEQUENCE [LARGE SCALE GENOMIC DNA]</scope>
    <source>
        <strain evidence="2">JS23</strain>
    </source>
</reference>
<evidence type="ECO:0000313" key="1">
    <source>
        <dbReference type="EMBL" id="SDV49250.1"/>
    </source>
</evidence>
<name>A0A1H2PQW0_9BURK</name>
<dbReference type="Proteomes" id="UP000243719">
    <property type="component" value="Unassembled WGS sequence"/>
</dbReference>
<evidence type="ECO:0000313" key="2">
    <source>
        <dbReference type="Proteomes" id="UP000243719"/>
    </source>
</evidence>